<name>A0A6B9WZD3_9CAUD</name>
<proteinExistence type="predicted"/>
<dbReference type="Proteomes" id="UP000464738">
    <property type="component" value="Segment"/>
</dbReference>
<reference evidence="3" key="1">
    <citation type="submission" date="2019-12" db="EMBL/GenBank/DDBJ databases">
        <authorList>
            <person name="Olsen N.S."/>
            <person name="Junco L.M.F."/>
            <person name="Kot W."/>
            <person name="Hansen L.H."/>
        </authorList>
    </citation>
    <scope>NUCLEOTIDE SEQUENCE [LARGE SCALE GENOMIC DNA]</scope>
</reference>
<keyword evidence="3" id="KW-1185">Reference proteome</keyword>
<accession>A0A6B9WZD3</accession>
<evidence type="ECO:0000313" key="3">
    <source>
        <dbReference type="Proteomes" id="UP000464738"/>
    </source>
</evidence>
<sequence length="120" mass="13867">MQEKQKGLVVWLDDLRDPKDYGYPEAIWVKSAQEIWSLYMTLQVKSMTNEVTEIHFDNDLGPGYDGYYVFTRLESMIAAGGFKGLQSIYVHTSNPAAAQKFMLAKEHLARYGIELIRKHY</sequence>
<evidence type="ECO:0000259" key="1">
    <source>
        <dbReference type="Pfam" id="PF20274"/>
    </source>
</evidence>
<dbReference type="Pfam" id="PF20274">
    <property type="entry name" value="cREC_REC"/>
    <property type="match status" value="1"/>
</dbReference>
<dbReference type="EMBL" id="MN850618">
    <property type="protein sequence ID" value="QHR72033.1"/>
    <property type="molecule type" value="Genomic_DNA"/>
</dbReference>
<dbReference type="InterPro" id="IPR046909">
    <property type="entry name" value="cREC_REC"/>
</dbReference>
<protein>
    <recommendedName>
        <fullName evidence="1">Cyclic-phosphate processing Receiver domain-containing protein</fullName>
    </recommendedName>
</protein>
<organism evidence="2 3">
    <name type="scientific">Escherichia phage tuntematon</name>
    <dbReference type="NCBI Taxonomy" id="2696455"/>
    <lineage>
        <taxon>Viruses</taxon>
        <taxon>Duplodnaviria</taxon>
        <taxon>Heunggongvirae</taxon>
        <taxon>Uroviricota</taxon>
        <taxon>Caudoviricetes</taxon>
        <taxon>Stephanstirmvirinae</taxon>
        <taxon>Phapecoctavirus</taxon>
        <taxon>Phapecoctavirus tuntematon</taxon>
    </lineage>
</organism>
<gene>
    <name evidence="2" type="ORF">tuntematon_177</name>
</gene>
<feature type="domain" description="Cyclic-phosphate processing Receiver" evidence="1">
    <location>
        <begin position="10"/>
        <end position="102"/>
    </location>
</feature>
<evidence type="ECO:0000313" key="2">
    <source>
        <dbReference type="EMBL" id="QHR72033.1"/>
    </source>
</evidence>